<dbReference type="EMBL" id="JYNY01000309">
    <property type="protein sequence ID" value="KJJ84648.1"/>
    <property type="molecule type" value="Genomic_DNA"/>
</dbReference>
<sequence length="305" mass="35050">MNFLAILTILITMLGAFFYGNGIITLKSSPSFIGAKTPEIKPLVTSNDISKTDKYELANENIAVEKLRFVLGTPNGMTDWEEKALAKKTSSYILSEFEGKPCVKGVSENGASSMIKKCDIPRTVANFVSWNWFVEKFPERKKEERLNTKEEFDFAGQVYLVFYSKFFLKTKAIQYVWTETLPVETISDNPYTNNVKIIVLESGKSETWKHEHRNFVKDYEMLFEEKMDTHIQAVAFMTDSDSTGSTAIAYYGDFTFETEELKQIYNKKDIADITDDSNKNNKIDTNNENGFSEWFINTFFRKGEE</sequence>
<dbReference type="Pfam" id="PF11249">
    <property type="entry name" value="DUF3047"/>
    <property type="match status" value="1"/>
</dbReference>
<dbReference type="Proteomes" id="UP000033428">
    <property type="component" value="Unassembled WGS sequence"/>
</dbReference>
<organism evidence="1 2">
    <name type="scientific">Candidatus Omnitrophus magneticus</name>
    <dbReference type="NCBI Taxonomy" id="1609969"/>
    <lineage>
        <taxon>Bacteria</taxon>
        <taxon>Pseudomonadati</taxon>
        <taxon>Candidatus Omnitrophota</taxon>
        <taxon>Candidatus Omnitrophus</taxon>
    </lineage>
</organism>
<dbReference type="InterPro" id="IPR021409">
    <property type="entry name" value="DUF3047"/>
</dbReference>
<evidence type="ECO:0000313" key="2">
    <source>
        <dbReference type="Proteomes" id="UP000033428"/>
    </source>
</evidence>
<reference evidence="1 2" key="1">
    <citation type="submission" date="2015-02" db="EMBL/GenBank/DDBJ databases">
        <title>Single-cell genomics of uncultivated deep-branching MTB reveals a conserved set of magnetosome genes.</title>
        <authorList>
            <person name="Kolinko S."/>
            <person name="Richter M."/>
            <person name="Glockner F.O."/>
            <person name="Brachmann A."/>
            <person name="Schuler D."/>
        </authorList>
    </citation>
    <scope>NUCLEOTIDE SEQUENCE [LARGE SCALE GENOMIC DNA]</scope>
    <source>
        <strain evidence="1">SKK-01</strain>
    </source>
</reference>
<name>A0A0F0CMR6_9BACT</name>
<accession>A0A0F0CMR6</accession>
<evidence type="ECO:0000313" key="1">
    <source>
        <dbReference type="EMBL" id="KJJ84648.1"/>
    </source>
</evidence>
<gene>
    <name evidence="1" type="ORF">OMAG_001481</name>
</gene>
<keyword evidence="2" id="KW-1185">Reference proteome</keyword>
<proteinExistence type="predicted"/>
<comment type="caution">
    <text evidence="1">The sequence shown here is derived from an EMBL/GenBank/DDBJ whole genome shotgun (WGS) entry which is preliminary data.</text>
</comment>
<protein>
    <submittedName>
        <fullName evidence="1">Uncharacterized protein</fullName>
    </submittedName>
</protein>
<dbReference type="AlphaFoldDB" id="A0A0F0CMR6"/>